<accession>A0A3G1KR92</accession>
<dbReference type="Pfam" id="PF07833">
    <property type="entry name" value="Cu_amine_oxidN1"/>
    <property type="match status" value="1"/>
</dbReference>
<feature type="domain" description="Copper amine oxidase-like N-terminal" evidence="1">
    <location>
        <begin position="50"/>
        <end position="154"/>
    </location>
</feature>
<evidence type="ECO:0000313" key="3">
    <source>
        <dbReference type="Proteomes" id="UP000323521"/>
    </source>
</evidence>
<sequence length="646" mass="74141">MINKGEIFQMKRLWIPIMVLLILFCSVISVSAESSTIELSFKLGSDTVSVNGKNVKTQATFMENGNVMVAADIFKEAFGADIQYKDAGKSVTIKYADTTITLYVDQKKAVLNGQEITIAQGPVMKGTIIMLPVKFIADSLGAECTFNSKTQEVKVIKEMAGDKSIKDFSLILKKTVKSQVGDSYYKWQMNFPKGLKISDRSFDGRHTNFESQDGTYVIYISVYDRADDTADSLMATDRDTYSDYTLVSQTTGKKDTSVYTKSVFKGDEDVWEVRNYLGDQWVLEVSLYMDSYEKYMNNGIDKEILDTFTLNYRAESQLEDLSDVSQEGFRKYEDKNLKFSLDVAPEWTKDEYYSKYNTIDFFDVARDSSESNSQFSVHMFSFPAGYTLDDWVKAMYQDFEENVNPDYYKIIKEENGTIKGIPCKKIYYTQNISGETVYSCDAFLIGKNYKYNVFYHVSAETYQDAKKLAKFERALNSFAFTEPDSKKVGPLMDPNDIEQPSSKIVKKNAQYKWSMEIPAYFTPLEDNNDQDSAFYGSDETMLSVRLSVLKNVQLEAMIEYFDEEFAKGVKLGTNQEADKQLITAKGTKVYQYKYVVELDQTKVRVESYFLNKNGNLYVVDIFCPEFSLSQKHQQEMEEIWQSMKFE</sequence>
<evidence type="ECO:0000259" key="1">
    <source>
        <dbReference type="Pfam" id="PF07833"/>
    </source>
</evidence>
<keyword evidence="3" id="KW-1185">Reference proteome</keyword>
<organism evidence="2 3">
    <name type="scientific">Formimonas warabiya</name>
    <dbReference type="NCBI Taxonomy" id="1761012"/>
    <lineage>
        <taxon>Bacteria</taxon>
        <taxon>Bacillati</taxon>
        <taxon>Bacillota</taxon>
        <taxon>Clostridia</taxon>
        <taxon>Eubacteriales</taxon>
        <taxon>Peptococcaceae</taxon>
        <taxon>Candidatus Formimonas</taxon>
    </lineage>
</organism>
<dbReference type="AlphaFoldDB" id="A0A3G1KR92"/>
<dbReference type="SUPFAM" id="SSF55383">
    <property type="entry name" value="Copper amine oxidase, domain N"/>
    <property type="match status" value="1"/>
</dbReference>
<dbReference type="InterPro" id="IPR012854">
    <property type="entry name" value="Cu_amine_oxidase-like_N"/>
</dbReference>
<proteinExistence type="predicted"/>
<evidence type="ECO:0000313" key="2">
    <source>
        <dbReference type="EMBL" id="ATW24625.1"/>
    </source>
</evidence>
<reference evidence="2 3" key="1">
    <citation type="submission" date="2016-10" db="EMBL/GenBank/DDBJ databases">
        <title>Complete Genome Sequence of Peptococcaceae strain DCMF.</title>
        <authorList>
            <person name="Edwards R.J."/>
            <person name="Holland S.I."/>
            <person name="Deshpande N.P."/>
            <person name="Wong Y.K."/>
            <person name="Ertan H."/>
            <person name="Manefield M."/>
            <person name="Russell T.L."/>
            <person name="Lee M.J."/>
        </authorList>
    </citation>
    <scope>NUCLEOTIDE SEQUENCE [LARGE SCALE GENOMIC DNA]</scope>
    <source>
        <strain evidence="2 3">DCMF</strain>
    </source>
</reference>
<protein>
    <recommendedName>
        <fullName evidence="1">Copper amine oxidase-like N-terminal domain-containing protein</fullName>
    </recommendedName>
</protein>
<name>A0A3G1KR92_FORW1</name>
<dbReference type="KEGG" id="fwa:DCMF_07370"/>
<dbReference type="Gene3D" id="3.40.1000.10">
    <property type="entry name" value="Mog1/PsbP, alpha/beta/alpha sandwich"/>
    <property type="match status" value="1"/>
</dbReference>
<dbReference type="Proteomes" id="UP000323521">
    <property type="component" value="Chromosome"/>
</dbReference>
<gene>
    <name evidence="2" type="ORF">DCMF_07370</name>
</gene>
<dbReference type="InterPro" id="IPR036582">
    <property type="entry name" value="Mao_N_sf"/>
</dbReference>
<dbReference type="EMBL" id="CP017634">
    <property type="protein sequence ID" value="ATW24625.1"/>
    <property type="molecule type" value="Genomic_DNA"/>
</dbReference>
<dbReference type="Gene3D" id="3.30.457.10">
    <property type="entry name" value="Copper amine oxidase-like, N-terminal domain"/>
    <property type="match status" value="1"/>
</dbReference>